<gene>
    <name evidence="1" type="ORF">UFOPK3610_02054</name>
</gene>
<dbReference type="EMBL" id="CAFBMR010000166">
    <property type="protein sequence ID" value="CAB4933357.1"/>
    <property type="molecule type" value="Genomic_DNA"/>
</dbReference>
<accession>A0A6J7IT67</accession>
<organism evidence="1">
    <name type="scientific">freshwater metagenome</name>
    <dbReference type="NCBI Taxonomy" id="449393"/>
    <lineage>
        <taxon>unclassified sequences</taxon>
        <taxon>metagenomes</taxon>
        <taxon>ecological metagenomes</taxon>
    </lineage>
</organism>
<dbReference type="AlphaFoldDB" id="A0A6J7IT67"/>
<sequence length="197" mass="21746">MRTHLAAHSDCNRELEATICFAINLTNDDVLRHVDKATSEVAGVCSTQSSVGQTLASTVRGDEVLQNRETLTEVRLDRTRNDLALRVCHQATHAGNLTNLHEVTAGTRVDHDVDRIVDREVRPHRFCDLVGSTSPNFDELLTTLGVGDQAAVKLLLYVFGFVLSQLKKFALARWGNNVLKGNRDTRARGPAEAECLE</sequence>
<name>A0A6J7IT67_9ZZZZ</name>
<protein>
    <submittedName>
        <fullName evidence="1">Unannotated protein</fullName>
    </submittedName>
</protein>
<proteinExistence type="predicted"/>
<evidence type="ECO:0000313" key="1">
    <source>
        <dbReference type="EMBL" id="CAB4933357.1"/>
    </source>
</evidence>
<reference evidence="1" key="1">
    <citation type="submission" date="2020-05" db="EMBL/GenBank/DDBJ databases">
        <authorList>
            <person name="Chiriac C."/>
            <person name="Salcher M."/>
            <person name="Ghai R."/>
            <person name="Kavagutti S V."/>
        </authorList>
    </citation>
    <scope>NUCLEOTIDE SEQUENCE</scope>
</reference>